<evidence type="ECO:0000313" key="2">
    <source>
        <dbReference type="EMBL" id="MBD8868256.1"/>
    </source>
</evidence>
<protein>
    <submittedName>
        <fullName evidence="2">Methyltransferase domain-containing protein</fullName>
    </submittedName>
</protein>
<dbReference type="PANTHER" id="PTHR42912:SF80">
    <property type="entry name" value="METHYLTRANSFERASE DOMAIN-CONTAINING PROTEIN"/>
    <property type="match status" value="1"/>
</dbReference>
<dbReference type="CDD" id="cd02440">
    <property type="entry name" value="AdoMet_MTases"/>
    <property type="match status" value="1"/>
</dbReference>
<dbReference type="SUPFAM" id="SSF53335">
    <property type="entry name" value="S-adenosyl-L-methionine-dependent methyltransferases"/>
    <property type="match status" value="1"/>
</dbReference>
<dbReference type="InterPro" id="IPR025714">
    <property type="entry name" value="Methyltranfer_dom"/>
</dbReference>
<reference evidence="2" key="1">
    <citation type="submission" date="2020-09" db="EMBL/GenBank/DDBJ databases">
        <title>Nocardioides sp. strain MJB4 16S ribosomal RNA gene Genome sequencing and assembly.</title>
        <authorList>
            <person name="Kim I."/>
        </authorList>
    </citation>
    <scope>NUCLEOTIDE SEQUENCE</scope>
    <source>
        <strain evidence="2">MJB4</strain>
    </source>
</reference>
<keyword evidence="3" id="KW-1185">Reference proteome</keyword>
<dbReference type="Pfam" id="PF13847">
    <property type="entry name" value="Methyltransf_31"/>
    <property type="match status" value="1"/>
</dbReference>
<comment type="caution">
    <text evidence="2">The sequence shown here is derived from an EMBL/GenBank/DDBJ whole genome shotgun (WGS) entry which is preliminary data.</text>
</comment>
<dbReference type="Gene3D" id="3.40.50.150">
    <property type="entry name" value="Vaccinia Virus protein VP39"/>
    <property type="match status" value="1"/>
</dbReference>
<keyword evidence="2" id="KW-0808">Transferase</keyword>
<dbReference type="GO" id="GO:0008168">
    <property type="term" value="F:methyltransferase activity"/>
    <property type="evidence" value="ECO:0007669"/>
    <property type="project" value="UniProtKB-KW"/>
</dbReference>
<dbReference type="GO" id="GO:0032259">
    <property type="term" value="P:methylation"/>
    <property type="evidence" value="ECO:0007669"/>
    <property type="project" value="UniProtKB-KW"/>
</dbReference>
<evidence type="ECO:0000259" key="1">
    <source>
        <dbReference type="Pfam" id="PF13847"/>
    </source>
</evidence>
<dbReference type="InterPro" id="IPR029063">
    <property type="entry name" value="SAM-dependent_MTases_sf"/>
</dbReference>
<evidence type="ECO:0000313" key="3">
    <source>
        <dbReference type="Proteomes" id="UP000616839"/>
    </source>
</evidence>
<dbReference type="AlphaFoldDB" id="A0A927K5J7"/>
<accession>A0A927K5J7</accession>
<feature type="domain" description="Methyltransferase" evidence="1">
    <location>
        <begin position="41"/>
        <end position="151"/>
    </location>
</feature>
<sequence length="210" mass="22299">MPQLRPRRYSGGARLYDVLSGERPVYRVGRTRAIELLALRPGDRVLDIGCGTGLNLPLLRAAVGPGGQVTGLDASADMLAVARRRASRAGWDNVRLVEGDAARLRDLAGPGPFDAVIATYALSLMPAWESTWEQALGLLAPGGRAAVVDLSLPSGVGLPLRPLARLACWSGGADPHREPWRLLERDLPGATTETHRAGHVVLSVGRRPGA</sequence>
<dbReference type="PANTHER" id="PTHR42912">
    <property type="entry name" value="METHYLTRANSFERASE"/>
    <property type="match status" value="1"/>
</dbReference>
<dbReference type="Proteomes" id="UP000616839">
    <property type="component" value="Unassembled WGS sequence"/>
</dbReference>
<name>A0A927K5J7_9ACTN</name>
<dbReference type="RefSeq" id="WP_192139756.1">
    <property type="nucleotide sequence ID" value="NZ_JACYXZ010000001.1"/>
</dbReference>
<keyword evidence="2" id="KW-0489">Methyltransferase</keyword>
<dbReference type="EMBL" id="JACYXZ010000001">
    <property type="protein sequence ID" value="MBD8868256.1"/>
    <property type="molecule type" value="Genomic_DNA"/>
</dbReference>
<dbReference type="InterPro" id="IPR050508">
    <property type="entry name" value="Methyltransf_Superfamily"/>
</dbReference>
<gene>
    <name evidence="2" type="ORF">IE331_01340</name>
</gene>
<proteinExistence type="predicted"/>
<organism evidence="2 3">
    <name type="scientific">Nocardioides donggukensis</name>
    <dbReference type="NCBI Taxonomy" id="2774019"/>
    <lineage>
        <taxon>Bacteria</taxon>
        <taxon>Bacillati</taxon>
        <taxon>Actinomycetota</taxon>
        <taxon>Actinomycetes</taxon>
        <taxon>Propionibacteriales</taxon>
        <taxon>Nocardioidaceae</taxon>
        <taxon>Nocardioides</taxon>
    </lineage>
</organism>